<dbReference type="STRING" id="1656094.BFC18_03615"/>
<proteinExistence type="predicted"/>
<accession>A0A1E7ZFQ7</accession>
<dbReference type="AlphaFoldDB" id="A0A1E7ZFQ7"/>
<dbReference type="EMBL" id="MDHN01000005">
    <property type="protein sequence ID" value="OFC72353.1"/>
    <property type="molecule type" value="Genomic_DNA"/>
</dbReference>
<dbReference type="InterPro" id="IPR016035">
    <property type="entry name" value="Acyl_Trfase/lysoPLipase"/>
</dbReference>
<dbReference type="OrthoDB" id="8586159at2"/>
<reference evidence="1 2" key="1">
    <citation type="submission" date="2016-08" db="EMBL/GenBank/DDBJ databases">
        <authorList>
            <person name="Seilhamer J.J."/>
        </authorList>
    </citation>
    <scope>NUCLEOTIDE SEQUENCE [LARGE SCALE GENOMIC DNA]</scope>
    <source>
        <strain evidence="1 2">KCTC 42603</strain>
    </source>
</reference>
<evidence type="ECO:0000313" key="2">
    <source>
        <dbReference type="Proteomes" id="UP000175691"/>
    </source>
</evidence>
<dbReference type="RefSeq" id="WP_070123579.1">
    <property type="nucleotide sequence ID" value="NZ_MDHN01000005.1"/>
</dbReference>
<protein>
    <recommendedName>
        <fullName evidence="3">PNPLA domain-containing protein</fullName>
    </recommendedName>
</protein>
<sequence length="360" mass="40163">MTAPLNIYAGPGALATLKENGFYPLLFNYFLGASGGPKWFVLAGLDRVLFPEWFDTRGGQVQVIGSSAGAFRAACAVQNDPLAAINRLAEHYSTTVYSKKPTANEITTKARELLHHVIGKTGAYEIISNERFKAHIFAVRCHKAMASRGRYTQLNGLLMSAAANAVRRKNLNMFYTRHVFSAPGSELTIHDPYQLNTERSELQFVNVKDALLASGSIPLVLEGVEKIVGVPEGVYRDGGIVDYHFDLSFGPRKGLVLYPHFFDTPVPGWFDKNLKRRLPHRSSYDNVVMLVPSADFVQSLPYGKIPDRKDFNTMDAKTRIRYWQTVLSETDRLGEYFMKVTEDGSVMDVIKPLPFACLDG</sequence>
<gene>
    <name evidence="1" type="ORF">BFC18_03615</name>
</gene>
<dbReference type="Proteomes" id="UP000175691">
    <property type="component" value="Unassembled WGS sequence"/>
</dbReference>
<organism evidence="1 2">
    <name type="scientific">Alteromonas confluentis</name>
    <dbReference type="NCBI Taxonomy" id="1656094"/>
    <lineage>
        <taxon>Bacteria</taxon>
        <taxon>Pseudomonadati</taxon>
        <taxon>Pseudomonadota</taxon>
        <taxon>Gammaproteobacteria</taxon>
        <taxon>Alteromonadales</taxon>
        <taxon>Alteromonadaceae</taxon>
        <taxon>Alteromonas/Salinimonas group</taxon>
        <taxon>Alteromonas</taxon>
    </lineage>
</organism>
<name>A0A1E7ZFQ7_9ALTE</name>
<comment type="caution">
    <text evidence="1">The sequence shown here is derived from an EMBL/GenBank/DDBJ whole genome shotgun (WGS) entry which is preliminary data.</text>
</comment>
<evidence type="ECO:0008006" key="3">
    <source>
        <dbReference type="Google" id="ProtNLM"/>
    </source>
</evidence>
<evidence type="ECO:0000313" key="1">
    <source>
        <dbReference type="EMBL" id="OFC72353.1"/>
    </source>
</evidence>
<dbReference type="SUPFAM" id="SSF52151">
    <property type="entry name" value="FabD/lysophospholipase-like"/>
    <property type="match status" value="1"/>
</dbReference>
<keyword evidence="2" id="KW-1185">Reference proteome</keyword>